<comment type="caution">
    <text evidence="2">The sequence shown here is derived from an EMBL/GenBank/DDBJ whole genome shotgun (WGS) entry which is preliminary data.</text>
</comment>
<reference evidence="2 3" key="1">
    <citation type="submission" date="2020-07" db="EMBL/GenBank/DDBJ databases">
        <authorList>
            <person name="Feng H."/>
        </authorList>
    </citation>
    <scope>NUCLEOTIDE SEQUENCE [LARGE SCALE GENOMIC DNA]</scope>
    <source>
        <strain evidence="3">s-10</strain>
    </source>
</reference>
<dbReference type="Proteomes" id="UP000535491">
    <property type="component" value="Unassembled WGS sequence"/>
</dbReference>
<sequence length="68" mass="7811">MRALTTTDEQMGRILKALEGLKYGSVLITVHDSHIVQIDRTEKQRFSLEPASFAKPSGRKNQKKRENR</sequence>
<accession>A0A7W1WQ89</accession>
<feature type="compositionally biased region" description="Basic residues" evidence="1">
    <location>
        <begin position="57"/>
        <end position="68"/>
    </location>
</feature>
<protein>
    <submittedName>
        <fullName evidence="2">YezD family protein</fullName>
    </submittedName>
</protein>
<keyword evidence="3" id="KW-1185">Reference proteome</keyword>
<organism evidence="2 3">
    <name type="scientific">Paenactinomyces guangxiensis</name>
    <dbReference type="NCBI Taxonomy" id="1490290"/>
    <lineage>
        <taxon>Bacteria</taxon>
        <taxon>Bacillati</taxon>
        <taxon>Bacillota</taxon>
        <taxon>Bacilli</taxon>
        <taxon>Bacillales</taxon>
        <taxon>Thermoactinomycetaceae</taxon>
        <taxon>Paenactinomyces</taxon>
    </lineage>
</organism>
<name>A0A7W1WQ89_9BACL</name>
<feature type="region of interest" description="Disordered" evidence="1">
    <location>
        <begin position="46"/>
        <end position="68"/>
    </location>
</feature>
<gene>
    <name evidence="2" type="ORF">H1191_06405</name>
</gene>
<dbReference type="AlphaFoldDB" id="A0A7W1WQ89"/>
<dbReference type="Pfam" id="PF10055">
    <property type="entry name" value="DUF2292"/>
    <property type="match status" value="1"/>
</dbReference>
<evidence type="ECO:0000313" key="3">
    <source>
        <dbReference type="Proteomes" id="UP000535491"/>
    </source>
</evidence>
<dbReference type="RefSeq" id="WP_181751169.1">
    <property type="nucleotide sequence ID" value="NZ_JACEIQ010000004.1"/>
</dbReference>
<dbReference type="InterPro" id="IPR018743">
    <property type="entry name" value="DUF2292"/>
</dbReference>
<evidence type="ECO:0000313" key="2">
    <source>
        <dbReference type="EMBL" id="MBA4493934.1"/>
    </source>
</evidence>
<proteinExistence type="predicted"/>
<dbReference type="EMBL" id="JACEIQ010000004">
    <property type="protein sequence ID" value="MBA4493934.1"/>
    <property type="molecule type" value="Genomic_DNA"/>
</dbReference>
<evidence type="ECO:0000256" key="1">
    <source>
        <dbReference type="SAM" id="MobiDB-lite"/>
    </source>
</evidence>